<protein>
    <submittedName>
        <fullName evidence="2">Uncharacterized protein</fullName>
    </submittedName>
</protein>
<gene>
    <name evidence="2" type="ORF">CANCADRAFT_127471</name>
</gene>
<evidence type="ECO:0000256" key="1">
    <source>
        <dbReference type="SAM" id="MobiDB-lite"/>
    </source>
</evidence>
<dbReference type="EMBL" id="KV453843">
    <property type="protein sequence ID" value="ODV88683.1"/>
    <property type="molecule type" value="Genomic_DNA"/>
</dbReference>
<sequence length="385" mass="44188">MGFVSAGAPDLFGSRDQREKYAGIVERESRRRRRRSSVSFNRPTTDPPIRNTHLRSPATLLSLPAELLEKIFWYSTSPALPVTCKRLCNLLVPTPRLITGFLYDIMEPINDGHHETCVPSICERLTLALRYRFIETMDVKDIRNILIYVDNHLSDVEELLRMFLVPLPNATYAETHAQLPNRWITRPISVNTAKFIIDLGCILPVDFITNLDRCLYTALSAIPLNVPAFPIEAFSADTDINAFLKSFEITQQNYPNEYSAVPEYNLFWFWLARAYASVVFPLEPEAEIPTVSVSRTVFYLLKRHQEAFATFLIHTLKTFGLTLFFKDLYKYIEWNDIVEPDNPTVPLVSAIPYILSHEDLRPSSLEEVRQLQSLSDSAQIDKLIL</sequence>
<keyword evidence="3" id="KW-1185">Reference proteome</keyword>
<name>A0A1E4TAF1_9ASCO</name>
<evidence type="ECO:0000313" key="3">
    <source>
        <dbReference type="Proteomes" id="UP000095023"/>
    </source>
</evidence>
<dbReference type="AlphaFoldDB" id="A0A1E4TAF1"/>
<reference evidence="3" key="1">
    <citation type="submission" date="2016-02" db="EMBL/GenBank/DDBJ databases">
        <title>Comparative genomics of biotechnologically important yeasts.</title>
        <authorList>
            <consortium name="DOE Joint Genome Institute"/>
            <person name="Riley R."/>
            <person name="Haridas S."/>
            <person name="Wolfe K.H."/>
            <person name="Lopes M.R."/>
            <person name="Hittinger C.T."/>
            <person name="Goker M."/>
            <person name="Salamov A."/>
            <person name="Wisecaver J."/>
            <person name="Long T.M."/>
            <person name="Aerts A.L."/>
            <person name="Barry K."/>
            <person name="Choi C."/>
            <person name="Clum A."/>
            <person name="Coughlan A.Y."/>
            <person name="Deshpande S."/>
            <person name="Douglass A.P."/>
            <person name="Hanson S.J."/>
            <person name="Klenk H.-P."/>
            <person name="Labutti K."/>
            <person name="Lapidus A."/>
            <person name="Lindquist E."/>
            <person name="Lipzen A."/>
            <person name="Meier-Kolthoff J.P."/>
            <person name="Ohm R.A."/>
            <person name="Otillar R.P."/>
            <person name="Pangilinan J."/>
            <person name="Peng Y."/>
            <person name="Rokas A."/>
            <person name="Rosa C.A."/>
            <person name="Scheuner C."/>
            <person name="Sibirny A.A."/>
            <person name="Slot J.C."/>
            <person name="Stielow J.B."/>
            <person name="Sun H."/>
            <person name="Kurtzman C.P."/>
            <person name="Blackwell M."/>
            <person name="Jeffries T.W."/>
            <person name="Grigoriev I.V."/>
        </authorList>
    </citation>
    <scope>NUCLEOTIDE SEQUENCE [LARGE SCALE GENOMIC DNA]</scope>
    <source>
        <strain evidence="3">NRRL Y-17796</strain>
    </source>
</reference>
<proteinExistence type="predicted"/>
<accession>A0A1E4TAF1</accession>
<dbReference type="Proteomes" id="UP000095023">
    <property type="component" value="Unassembled WGS sequence"/>
</dbReference>
<organism evidence="2 3">
    <name type="scientific">Tortispora caseinolytica NRRL Y-17796</name>
    <dbReference type="NCBI Taxonomy" id="767744"/>
    <lineage>
        <taxon>Eukaryota</taxon>
        <taxon>Fungi</taxon>
        <taxon>Dikarya</taxon>
        <taxon>Ascomycota</taxon>
        <taxon>Saccharomycotina</taxon>
        <taxon>Trigonopsidomycetes</taxon>
        <taxon>Trigonopsidales</taxon>
        <taxon>Trigonopsidaceae</taxon>
        <taxon>Tortispora</taxon>
    </lineage>
</organism>
<feature type="region of interest" description="Disordered" evidence="1">
    <location>
        <begin position="28"/>
        <end position="53"/>
    </location>
</feature>
<evidence type="ECO:0000313" key="2">
    <source>
        <dbReference type="EMBL" id="ODV88683.1"/>
    </source>
</evidence>